<sequence length="247" mass="27825">MKIKTSFATLLIIIVLLTPAITAKMVMVDNGTITKIAEPFRPIAVKLTENSKFPIYLPSYLPPLNRGEDWIIKPEINNNSFSIEIDQHEFGDRNGAGMYDGALFSNVGNPPESPLENQFVSEKTEVKSINLPNGITGKEYIMEQGADKGISWEVGQWSYFVATQPDSEVSSAKDYALQIIKTIGLNGLALSDSPGNLYFFYLNHTFTEIYWKVNDSVWYQLVWQHDPCEAIKILRSMNYMKIGIGEK</sequence>
<dbReference type="RefSeq" id="WP_014825277.1">
    <property type="nucleotide sequence ID" value="NC_018068.1"/>
</dbReference>
<reference evidence="1 2" key="1">
    <citation type="journal article" date="2012" name="J. Bacteriol.">
        <title>Complete genome sequences of Desulfosporosinus orientis DSM765T, Desulfosporosinus youngiae DSM17734T, Desulfosporosinus meridiei DSM13257T, and Desulfosporosinus acidiphilus DSM22704T.</title>
        <authorList>
            <person name="Pester M."/>
            <person name="Brambilla E."/>
            <person name="Alazard D."/>
            <person name="Rattei T."/>
            <person name="Weinmaier T."/>
            <person name="Han J."/>
            <person name="Lucas S."/>
            <person name="Lapidus A."/>
            <person name="Cheng J.F."/>
            <person name="Goodwin L."/>
            <person name="Pitluck S."/>
            <person name="Peters L."/>
            <person name="Ovchinnikova G."/>
            <person name="Teshima H."/>
            <person name="Detter J.C."/>
            <person name="Han C.S."/>
            <person name="Tapia R."/>
            <person name="Land M.L."/>
            <person name="Hauser L."/>
            <person name="Kyrpides N.C."/>
            <person name="Ivanova N.N."/>
            <person name="Pagani I."/>
            <person name="Huntmann M."/>
            <person name="Wei C.L."/>
            <person name="Davenport K.W."/>
            <person name="Daligault H."/>
            <person name="Chain P.S."/>
            <person name="Chen A."/>
            <person name="Mavromatis K."/>
            <person name="Markowitz V."/>
            <person name="Szeto E."/>
            <person name="Mikhailova N."/>
            <person name="Pati A."/>
            <person name="Wagner M."/>
            <person name="Woyke T."/>
            <person name="Ollivier B."/>
            <person name="Klenk H.P."/>
            <person name="Spring S."/>
            <person name="Loy A."/>
        </authorList>
    </citation>
    <scope>NUCLEOTIDE SEQUENCE [LARGE SCALE GENOMIC DNA]</scope>
    <source>
        <strain evidence="2">DSM 22704 / JCM 16185 / SJ4</strain>
    </source>
</reference>
<proteinExistence type="predicted"/>
<dbReference type="Proteomes" id="UP000002892">
    <property type="component" value="Chromosome"/>
</dbReference>
<name>I4D0D8_DESAJ</name>
<dbReference type="EMBL" id="CP003639">
    <property type="protein sequence ID" value="AFM39262.1"/>
    <property type="molecule type" value="Genomic_DNA"/>
</dbReference>
<dbReference type="OrthoDB" id="1797336at2"/>
<protein>
    <submittedName>
        <fullName evidence="1">Uncharacterized protein</fullName>
    </submittedName>
</protein>
<organism evidence="1 2">
    <name type="scientific">Desulfosporosinus acidiphilus (strain DSM 22704 / JCM 16185 / SJ4)</name>
    <dbReference type="NCBI Taxonomy" id="646529"/>
    <lineage>
        <taxon>Bacteria</taxon>
        <taxon>Bacillati</taxon>
        <taxon>Bacillota</taxon>
        <taxon>Clostridia</taxon>
        <taxon>Eubacteriales</taxon>
        <taxon>Desulfitobacteriaceae</taxon>
        <taxon>Desulfosporosinus</taxon>
    </lineage>
</organism>
<dbReference type="AlphaFoldDB" id="I4D0D8"/>
<evidence type="ECO:0000313" key="1">
    <source>
        <dbReference type="EMBL" id="AFM39262.1"/>
    </source>
</evidence>
<evidence type="ECO:0000313" key="2">
    <source>
        <dbReference type="Proteomes" id="UP000002892"/>
    </source>
</evidence>
<accession>I4D0D8</accession>
<keyword evidence="2" id="KW-1185">Reference proteome</keyword>
<dbReference type="HOGENOM" id="CLU_1123127_0_0_9"/>
<gene>
    <name evidence="1" type="ordered locus">Desaci_0185</name>
</gene>
<dbReference type="KEGG" id="dai:Desaci_0185"/>